<dbReference type="Gene3D" id="1.20.120.1760">
    <property type="match status" value="1"/>
</dbReference>
<organism evidence="4 5">
    <name type="scientific">Caldimicrobium thiodismutans</name>
    <dbReference type="NCBI Taxonomy" id="1653476"/>
    <lineage>
        <taxon>Bacteria</taxon>
        <taxon>Pseudomonadati</taxon>
        <taxon>Thermodesulfobacteriota</taxon>
        <taxon>Thermodesulfobacteria</taxon>
        <taxon>Thermodesulfobacteriales</taxon>
        <taxon>Thermodesulfobacteriaceae</taxon>
        <taxon>Caldimicrobium</taxon>
    </lineage>
</organism>
<keyword evidence="3" id="KW-1133">Transmembrane helix</keyword>
<accession>A0A2N7PKJ9</accession>
<dbReference type="PROSITE" id="PS00379">
    <property type="entry name" value="CDP_ALCOHOL_P_TRANSF"/>
    <property type="match status" value="1"/>
</dbReference>
<feature type="transmembrane region" description="Helical" evidence="3">
    <location>
        <begin position="95"/>
        <end position="120"/>
    </location>
</feature>
<dbReference type="InterPro" id="IPR048254">
    <property type="entry name" value="CDP_ALCOHOL_P_TRANSF_CS"/>
</dbReference>
<name>A0A2N7PKJ9_9BACT</name>
<comment type="similarity">
    <text evidence="2">Belongs to the CDP-alcohol phosphatidyltransferase class-I family.</text>
</comment>
<evidence type="ECO:0000256" key="1">
    <source>
        <dbReference type="ARBA" id="ARBA00022679"/>
    </source>
</evidence>
<proteinExistence type="inferred from homology"/>
<dbReference type="GO" id="GO:0016780">
    <property type="term" value="F:phosphotransferase activity, for other substituted phosphate groups"/>
    <property type="evidence" value="ECO:0007669"/>
    <property type="project" value="InterPro"/>
</dbReference>
<dbReference type="Proteomes" id="UP000235731">
    <property type="component" value="Unassembled WGS sequence"/>
</dbReference>
<sequence>MNLTGKRNVLQKFYLPLAYLLFWFQTPPNIITLTSLILGTAAALAYYYDHLLSAFLFLLLSGLFDLADGTVARLSGRQTKFGAVFDWIADKWVDGLVLGTVGYFYAGPVWATFAITLSLLHSFIKPVAYAEIGYQDRVKGKIFDPLEGVGFFGRPETHLTLLLFTLFEKTHFPFGLNMAIKVITVLTALSLIQRILYLYKTYRKVEDE</sequence>
<feature type="transmembrane region" description="Helical" evidence="3">
    <location>
        <begin position="20"/>
        <end position="48"/>
    </location>
</feature>
<comment type="caution">
    <text evidence="4">The sequence shown here is derived from an EMBL/GenBank/DDBJ whole genome shotgun (WGS) entry which is preliminary data.</text>
</comment>
<feature type="transmembrane region" description="Helical" evidence="3">
    <location>
        <begin position="178"/>
        <end position="199"/>
    </location>
</feature>
<keyword evidence="1 2" id="KW-0808">Transferase</keyword>
<keyword evidence="3" id="KW-0812">Transmembrane</keyword>
<protein>
    <submittedName>
        <fullName evidence="4">CDP-alcohol phosphatidyltransferase</fullName>
    </submittedName>
</protein>
<dbReference type="InterPro" id="IPR043130">
    <property type="entry name" value="CDP-OH_PTrfase_TM_dom"/>
</dbReference>
<evidence type="ECO:0000313" key="4">
    <source>
        <dbReference type="EMBL" id="PMP63813.1"/>
    </source>
</evidence>
<evidence type="ECO:0000313" key="5">
    <source>
        <dbReference type="Proteomes" id="UP000235731"/>
    </source>
</evidence>
<dbReference type="Pfam" id="PF01066">
    <property type="entry name" value="CDP-OH_P_transf"/>
    <property type="match status" value="1"/>
</dbReference>
<evidence type="ECO:0000256" key="2">
    <source>
        <dbReference type="RuleBase" id="RU003750"/>
    </source>
</evidence>
<dbReference type="InterPro" id="IPR000462">
    <property type="entry name" value="CDP-OH_P_trans"/>
</dbReference>
<keyword evidence="3" id="KW-0472">Membrane</keyword>
<evidence type="ECO:0000256" key="3">
    <source>
        <dbReference type="SAM" id="Phobius"/>
    </source>
</evidence>
<dbReference type="EMBL" id="PNIE01000027">
    <property type="protein sequence ID" value="PMP63813.1"/>
    <property type="molecule type" value="Genomic_DNA"/>
</dbReference>
<reference evidence="4 5" key="1">
    <citation type="submission" date="2018-01" db="EMBL/GenBank/DDBJ databases">
        <title>Metagenomic assembled genomes from two thermal pools in the Uzon Caldera, Kamchatka, Russia.</title>
        <authorList>
            <person name="Wilkins L."/>
            <person name="Ettinger C."/>
        </authorList>
    </citation>
    <scope>NUCLEOTIDE SEQUENCE [LARGE SCALE GENOMIC DNA]</scope>
    <source>
        <strain evidence="4">ZAV-15</strain>
    </source>
</reference>
<dbReference type="GO" id="GO:0016020">
    <property type="term" value="C:membrane"/>
    <property type="evidence" value="ECO:0007669"/>
    <property type="project" value="InterPro"/>
</dbReference>
<feature type="transmembrane region" description="Helical" evidence="3">
    <location>
        <begin position="54"/>
        <end position="74"/>
    </location>
</feature>
<gene>
    <name evidence="4" type="ORF">C0197_01860</name>
</gene>
<dbReference type="GO" id="GO:0008654">
    <property type="term" value="P:phospholipid biosynthetic process"/>
    <property type="evidence" value="ECO:0007669"/>
    <property type="project" value="InterPro"/>
</dbReference>
<dbReference type="AlphaFoldDB" id="A0A2N7PKJ9"/>